<dbReference type="Gene3D" id="3.10.20.30">
    <property type="match status" value="1"/>
</dbReference>
<dbReference type="PANTHER" id="PTHR42895">
    <property type="entry name" value="IRON-SULFUR CLUSTER-BINDING PROTEIN-RELATED"/>
    <property type="match status" value="1"/>
</dbReference>
<dbReference type="Pfam" id="PF00111">
    <property type="entry name" value="Fer2"/>
    <property type="match status" value="1"/>
</dbReference>
<proteinExistence type="predicted"/>
<evidence type="ECO:0000259" key="1">
    <source>
        <dbReference type="PROSITE" id="PS51085"/>
    </source>
</evidence>
<accession>A0A1M7G6M7</accession>
<dbReference type="GO" id="GO:0051536">
    <property type="term" value="F:iron-sulfur cluster binding"/>
    <property type="evidence" value="ECO:0007669"/>
    <property type="project" value="InterPro"/>
</dbReference>
<dbReference type="InterPro" id="IPR012675">
    <property type="entry name" value="Beta-grasp_dom_sf"/>
</dbReference>
<dbReference type="InterPro" id="IPR042259">
    <property type="entry name" value="Raco-like_middle_sf"/>
</dbReference>
<dbReference type="AlphaFoldDB" id="A0A1M7G6M7"/>
<evidence type="ECO:0000313" key="2">
    <source>
        <dbReference type="EMBL" id="SHM11738.1"/>
    </source>
</evidence>
<dbReference type="SUPFAM" id="SSF54292">
    <property type="entry name" value="2Fe-2S ferredoxin-like"/>
    <property type="match status" value="1"/>
</dbReference>
<dbReference type="OrthoDB" id="9810588at2"/>
<name>A0A1M7G6M7_9FIRM</name>
<dbReference type="InterPro" id="IPR036010">
    <property type="entry name" value="2Fe-2S_ferredoxin-like_sf"/>
</dbReference>
<dbReference type="Pfam" id="PF17651">
    <property type="entry name" value="Raco_middle"/>
    <property type="match status" value="1"/>
</dbReference>
<evidence type="ECO:0000313" key="3">
    <source>
        <dbReference type="Proteomes" id="UP000184038"/>
    </source>
</evidence>
<organism evidence="2 3">
    <name type="scientific">Anaerosporobacter mobilis DSM 15930</name>
    <dbReference type="NCBI Taxonomy" id="1120996"/>
    <lineage>
        <taxon>Bacteria</taxon>
        <taxon>Bacillati</taxon>
        <taxon>Bacillota</taxon>
        <taxon>Clostridia</taxon>
        <taxon>Lachnospirales</taxon>
        <taxon>Lachnospiraceae</taxon>
        <taxon>Anaerosporobacter</taxon>
    </lineage>
</organism>
<dbReference type="STRING" id="1120996.SAMN02746066_00856"/>
<dbReference type="InterPro" id="IPR027980">
    <property type="entry name" value="RACo_C"/>
</dbReference>
<dbReference type="Pfam" id="PF14574">
    <property type="entry name" value="RACo_C_ter"/>
    <property type="match status" value="1"/>
</dbReference>
<dbReference type="Gene3D" id="3.30.420.480">
    <property type="entry name" value="Domain of unknown function (DUF4445)"/>
    <property type="match status" value="1"/>
</dbReference>
<dbReference type="RefSeq" id="WP_073283377.1">
    <property type="nucleotide sequence ID" value="NZ_FRCP01000006.1"/>
</dbReference>
<keyword evidence="3" id="KW-1185">Reference proteome</keyword>
<feature type="domain" description="2Fe-2S ferredoxin-type" evidence="1">
    <location>
        <begin position="1"/>
        <end position="93"/>
    </location>
</feature>
<dbReference type="PANTHER" id="PTHR42895:SF2">
    <property type="entry name" value="IRON-SULFUR CLUSTER PROTEIN"/>
    <property type="match status" value="1"/>
</dbReference>
<dbReference type="Proteomes" id="UP000184038">
    <property type="component" value="Unassembled WGS sequence"/>
</dbReference>
<dbReference type="InterPro" id="IPR041414">
    <property type="entry name" value="Raco-like_middle"/>
</dbReference>
<dbReference type="CDD" id="cd00207">
    <property type="entry name" value="fer2"/>
    <property type="match status" value="1"/>
</dbReference>
<sequence length="547" mass="59676">MIIQIDGLDRIIHGREGENLLTVLREEQVDIPAICGGRGTCGKCKVQVLSGEVTPITSKEMELLTPSEVERGVRFACHLTVQNDIRIRLFGKTKDTDRKSKLMKLPQWCLDTINTYADKHSENGYGVAFDIGTTTVVGLLWNLRTSELIHVIAKTNPQRVVGADVISRIQYSMKSEDNKNHIYQLIMECLNQMLYEFGKIIKEHSLIKRVCIVGNTAMSLIAQNMEVSQLVKPPFPKGIYKSQQCSGIETEFSVSDETVVTYLPGIGGHIGSDITAMIVATDIKNHAGVTLAIDIGTNGEIVLAKDGQLVSCSTAAGPAFEGASIRFGMRAAKGAIEGVVIHGSFVELQIIEEAEAEGICGSGLIDAIAAMLDIGVIDETGRILELAEAVAAGVSKVIATRLQKTPNGMQFVLQYRYAKEPIVITQRDVREVQLAKGAISAGMQILMREMGITKDSLDRIFLAGAFGSYLKISSARRIGLLPNVPLEKIHSVGNAAGVGASMSVLAKPYEEECQVIAQTTRQIELSMHDSFQEEFVQCMNFEKMKNE</sequence>
<dbReference type="EMBL" id="FRCP01000006">
    <property type="protein sequence ID" value="SHM11738.1"/>
    <property type="molecule type" value="Genomic_DNA"/>
</dbReference>
<protein>
    <submittedName>
        <fullName evidence="2">Uncharacterized 2Fe-2 and 4Fe-4S clusters-containing protein, contains DUF4445 domain</fullName>
    </submittedName>
</protein>
<dbReference type="InterPro" id="IPR001041">
    <property type="entry name" value="2Fe-2S_ferredoxin-type"/>
</dbReference>
<dbReference type="InterPro" id="IPR052911">
    <property type="entry name" value="Corrinoid_activation_enz"/>
</dbReference>
<gene>
    <name evidence="2" type="ORF">SAMN02746066_00856</name>
</gene>
<reference evidence="2 3" key="1">
    <citation type="submission" date="2016-11" db="EMBL/GenBank/DDBJ databases">
        <authorList>
            <person name="Jaros S."/>
            <person name="Januszkiewicz K."/>
            <person name="Wedrychowicz H."/>
        </authorList>
    </citation>
    <scope>NUCLEOTIDE SEQUENCE [LARGE SCALE GENOMIC DNA]</scope>
    <source>
        <strain evidence="2 3">DSM 15930</strain>
    </source>
</reference>
<dbReference type="PROSITE" id="PS51085">
    <property type="entry name" value="2FE2S_FER_2"/>
    <property type="match status" value="1"/>
</dbReference>